<evidence type="ECO:0000256" key="1">
    <source>
        <dbReference type="ARBA" id="ARBA00005901"/>
    </source>
</evidence>
<sequence>MVKGEKMVLSDDEVKRQIEHMTKFIEQEAIEKASEIDAKGEEEFNLEKGKMVQQSRLKIMEFFEKREKQVELNRKIQSSNFNNQVRLRALTVRESHIFKVLDETRGVLGGIAQDKAKYSIVMHQLILQGMLQFLEPNITIKVRQEDVEITESVLDSVIDEFTEITGKRNCTIHINMESFLSPKSCGGVILQAHGDRMKIVNTLEARLDLVAHQVIPEIRTSLFGRNPSRKFFD</sequence>
<protein>
    <recommendedName>
        <fullName evidence="6">V-type proton ATPase subunit E</fullName>
    </recommendedName>
</protein>
<dbReference type="Gene3D" id="6.10.250.1620">
    <property type="match status" value="1"/>
</dbReference>
<dbReference type="Pfam" id="PF01991">
    <property type="entry name" value="vATP-synt_E"/>
    <property type="match status" value="1"/>
</dbReference>
<dbReference type="PANTHER" id="PTHR45715">
    <property type="entry name" value="ATPASE H+-TRANSPORTING V1 SUBUNIT E1A-RELATED"/>
    <property type="match status" value="1"/>
</dbReference>
<dbReference type="EMBL" id="CADEPI010000103">
    <property type="protein sequence ID" value="CAB3374726.1"/>
    <property type="molecule type" value="Genomic_DNA"/>
</dbReference>
<keyword evidence="2" id="KW-0813">Transport</keyword>
<name>A0A8S1CTF7_9INSE</name>
<dbReference type="Gene3D" id="3.30.2320.30">
    <property type="entry name" value="ATP synthase, E subunit, C-terminal"/>
    <property type="match status" value="1"/>
</dbReference>
<evidence type="ECO:0000256" key="3">
    <source>
        <dbReference type="ARBA" id="ARBA00023065"/>
    </source>
</evidence>
<keyword evidence="3" id="KW-0406">Ion transport</keyword>
<reference evidence="4 5" key="1">
    <citation type="submission" date="2020-04" db="EMBL/GenBank/DDBJ databases">
        <authorList>
            <person name="Alioto T."/>
            <person name="Alioto T."/>
            <person name="Gomez Garrido J."/>
        </authorList>
    </citation>
    <scope>NUCLEOTIDE SEQUENCE [LARGE SCALE GENOMIC DNA]</scope>
</reference>
<accession>A0A8S1CTF7</accession>
<dbReference type="InterPro" id="IPR002842">
    <property type="entry name" value="ATPase_V1_Esu"/>
</dbReference>
<gene>
    <name evidence="4" type="ORF">CLODIP_2_CD04790</name>
</gene>
<keyword evidence="5" id="KW-1185">Reference proteome</keyword>
<dbReference type="AlphaFoldDB" id="A0A8S1CTF7"/>
<dbReference type="InterPro" id="IPR038495">
    <property type="entry name" value="ATPase_E_C"/>
</dbReference>
<comment type="caution">
    <text evidence="4">The sequence shown here is derived from an EMBL/GenBank/DDBJ whole genome shotgun (WGS) entry which is preliminary data.</text>
</comment>
<dbReference type="SUPFAM" id="SSF160527">
    <property type="entry name" value="V-type ATPase subunit E-like"/>
    <property type="match status" value="1"/>
</dbReference>
<proteinExistence type="inferred from homology"/>
<dbReference type="Proteomes" id="UP000494165">
    <property type="component" value="Unassembled WGS sequence"/>
</dbReference>
<dbReference type="OrthoDB" id="10263003at2759"/>
<comment type="similarity">
    <text evidence="1">Belongs to the V-ATPase E subunit family.</text>
</comment>
<dbReference type="GO" id="GO:0033178">
    <property type="term" value="C:proton-transporting two-sector ATPase complex, catalytic domain"/>
    <property type="evidence" value="ECO:0007669"/>
    <property type="project" value="InterPro"/>
</dbReference>
<evidence type="ECO:0008006" key="6">
    <source>
        <dbReference type="Google" id="ProtNLM"/>
    </source>
</evidence>
<dbReference type="GO" id="GO:0046961">
    <property type="term" value="F:proton-transporting ATPase activity, rotational mechanism"/>
    <property type="evidence" value="ECO:0007669"/>
    <property type="project" value="InterPro"/>
</dbReference>
<evidence type="ECO:0000313" key="5">
    <source>
        <dbReference type="Proteomes" id="UP000494165"/>
    </source>
</evidence>
<evidence type="ECO:0000313" key="4">
    <source>
        <dbReference type="EMBL" id="CAB3374726.1"/>
    </source>
</evidence>
<evidence type="ECO:0000256" key="2">
    <source>
        <dbReference type="ARBA" id="ARBA00022448"/>
    </source>
</evidence>
<organism evidence="4 5">
    <name type="scientific">Cloeon dipterum</name>
    <dbReference type="NCBI Taxonomy" id="197152"/>
    <lineage>
        <taxon>Eukaryota</taxon>
        <taxon>Metazoa</taxon>
        <taxon>Ecdysozoa</taxon>
        <taxon>Arthropoda</taxon>
        <taxon>Hexapoda</taxon>
        <taxon>Insecta</taxon>
        <taxon>Pterygota</taxon>
        <taxon>Palaeoptera</taxon>
        <taxon>Ephemeroptera</taxon>
        <taxon>Pisciforma</taxon>
        <taxon>Baetidae</taxon>
        <taxon>Cloeon</taxon>
    </lineage>
</organism>